<evidence type="ECO:0000259" key="3">
    <source>
        <dbReference type="SMART" id="SM00829"/>
    </source>
</evidence>
<keyword evidence="2" id="KW-0560">Oxidoreductase</keyword>
<gene>
    <name evidence="4" type="ORF">ACHAW5_003381</name>
</gene>
<dbReference type="InterPro" id="IPR013149">
    <property type="entry name" value="ADH-like_C"/>
</dbReference>
<dbReference type="Pfam" id="PF08240">
    <property type="entry name" value="ADH_N"/>
    <property type="match status" value="1"/>
</dbReference>
<dbReference type="Pfam" id="PF00107">
    <property type="entry name" value="ADH_zinc_N"/>
    <property type="match status" value="1"/>
</dbReference>
<evidence type="ECO:0000256" key="2">
    <source>
        <dbReference type="ARBA" id="ARBA00023002"/>
    </source>
</evidence>
<dbReference type="Proteomes" id="UP001530315">
    <property type="component" value="Unassembled WGS sequence"/>
</dbReference>
<organism evidence="4 5">
    <name type="scientific">Stephanodiscus triporus</name>
    <dbReference type="NCBI Taxonomy" id="2934178"/>
    <lineage>
        <taxon>Eukaryota</taxon>
        <taxon>Sar</taxon>
        <taxon>Stramenopiles</taxon>
        <taxon>Ochrophyta</taxon>
        <taxon>Bacillariophyta</taxon>
        <taxon>Coscinodiscophyceae</taxon>
        <taxon>Thalassiosirophycidae</taxon>
        <taxon>Stephanodiscales</taxon>
        <taxon>Stephanodiscaceae</taxon>
        <taxon>Stephanodiscus</taxon>
    </lineage>
</organism>
<dbReference type="GO" id="GO:0016491">
    <property type="term" value="F:oxidoreductase activity"/>
    <property type="evidence" value="ECO:0007669"/>
    <property type="project" value="UniProtKB-KW"/>
</dbReference>
<dbReference type="SMART" id="SM00829">
    <property type="entry name" value="PKS_ER"/>
    <property type="match status" value="1"/>
</dbReference>
<dbReference type="InterPro" id="IPR011032">
    <property type="entry name" value="GroES-like_sf"/>
</dbReference>
<dbReference type="Gene3D" id="3.40.50.720">
    <property type="entry name" value="NAD(P)-binding Rossmann-like Domain"/>
    <property type="match status" value="1"/>
</dbReference>
<evidence type="ECO:0000313" key="5">
    <source>
        <dbReference type="Proteomes" id="UP001530315"/>
    </source>
</evidence>
<dbReference type="InterPro" id="IPR036291">
    <property type="entry name" value="NAD(P)-bd_dom_sf"/>
</dbReference>
<comment type="caution">
    <text evidence="4">The sequence shown here is derived from an EMBL/GenBank/DDBJ whole genome shotgun (WGS) entry which is preliminary data.</text>
</comment>
<keyword evidence="1" id="KW-0521">NADP</keyword>
<sequence>MEVLGATRHGEYDESLEFMRLEIPKISSENDVLIEIAYTDVNPVDLQKLRGSGNGGPVVVDGGGGPFVPGYGGSGTVLEAGALVPADWKGRRACFVADPGRRGSYATHILVDRRCVAPLPSGIDARDSASVPVAGLTAYESLRKAGLALIDNDGGGVESLLVVGGAGGVGSWTIALARAWHPALKIVATSSTEEGRDWCLSLGADEAIPHEEITLRLPSVGADGSVDAIICLAEPTPELFRACADVIRPYGTVCLVVAGKAIRSLDLSYFLFKCATVATQTVFSSMRTNFRRILPSEELGVILKLMDEGRVKAPISPDLVSGKVREDFREALSETGVLCALAKTGGRRGKFVMKIHRNP</sequence>
<keyword evidence="5" id="KW-1185">Reference proteome</keyword>
<dbReference type="PANTHER" id="PTHR48106:SF18">
    <property type="entry name" value="QUINONE OXIDOREDUCTASE PIG3"/>
    <property type="match status" value="1"/>
</dbReference>
<reference evidence="4 5" key="1">
    <citation type="submission" date="2024-10" db="EMBL/GenBank/DDBJ databases">
        <title>Updated reference genomes for cyclostephanoid diatoms.</title>
        <authorList>
            <person name="Roberts W.R."/>
            <person name="Alverson A.J."/>
        </authorList>
    </citation>
    <scope>NUCLEOTIDE SEQUENCE [LARGE SCALE GENOMIC DNA]</scope>
    <source>
        <strain evidence="4 5">AJA276-08</strain>
    </source>
</reference>
<feature type="domain" description="Enoyl reductase (ER)" evidence="3">
    <location>
        <begin position="14"/>
        <end position="353"/>
    </location>
</feature>
<dbReference type="PANTHER" id="PTHR48106">
    <property type="entry name" value="QUINONE OXIDOREDUCTASE PIG3-RELATED"/>
    <property type="match status" value="1"/>
</dbReference>
<evidence type="ECO:0000256" key="1">
    <source>
        <dbReference type="ARBA" id="ARBA00022857"/>
    </source>
</evidence>
<dbReference type="SUPFAM" id="SSF50129">
    <property type="entry name" value="GroES-like"/>
    <property type="match status" value="1"/>
</dbReference>
<dbReference type="InterPro" id="IPR013154">
    <property type="entry name" value="ADH-like_N"/>
</dbReference>
<dbReference type="InterPro" id="IPR020843">
    <property type="entry name" value="ER"/>
</dbReference>
<proteinExistence type="predicted"/>
<dbReference type="AlphaFoldDB" id="A0ABD3NGD6"/>
<dbReference type="EMBL" id="JALLAZ020001429">
    <property type="protein sequence ID" value="KAL3775149.1"/>
    <property type="molecule type" value="Genomic_DNA"/>
</dbReference>
<dbReference type="SUPFAM" id="SSF51735">
    <property type="entry name" value="NAD(P)-binding Rossmann-fold domains"/>
    <property type="match status" value="1"/>
</dbReference>
<protein>
    <recommendedName>
        <fullName evidence="3">Enoyl reductase (ER) domain-containing protein</fullName>
    </recommendedName>
</protein>
<evidence type="ECO:0000313" key="4">
    <source>
        <dbReference type="EMBL" id="KAL3775149.1"/>
    </source>
</evidence>
<name>A0ABD3NGD6_9STRA</name>
<accession>A0ABD3NGD6</accession>
<dbReference type="Gene3D" id="3.90.180.10">
    <property type="entry name" value="Medium-chain alcohol dehydrogenases, catalytic domain"/>
    <property type="match status" value="1"/>
</dbReference>